<dbReference type="SMART" id="SM00028">
    <property type="entry name" value="TPR"/>
    <property type="match status" value="7"/>
</dbReference>
<dbReference type="InterPro" id="IPR013083">
    <property type="entry name" value="Znf_RING/FYVE/PHD"/>
</dbReference>
<dbReference type="AlphaFoldDB" id="A0A8H3LFJ7"/>
<proteinExistence type="predicted"/>
<evidence type="ECO:0000256" key="3">
    <source>
        <dbReference type="PROSITE-ProRule" id="PRU00339"/>
    </source>
</evidence>
<dbReference type="PROSITE" id="PS50005">
    <property type="entry name" value="TPR"/>
    <property type="match status" value="3"/>
</dbReference>
<keyword evidence="1" id="KW-0677">Repeat</keyword>
<evidence type="ECO:0000256" key="2">
    <source>
        <dbReference type="ARBA" id="ARBA00022803"/>
    </source>
</evidence>
<dbReference type="Pfam" id="PF12895">
    <property type="entry name" value="ANAPC3"/>
    <property type="match status" value="1"/>
</dbReference>
<dbReference type="Pfam" id="PF13181">
    <property type="entry name" value="TPR_8"/>
    <property type="match status" value="2"/>
</dbReference>
<comment type="caution">
    <text evidence="4">The sequence shown here is derived from an EMBL/GenBank/DDBJ whole genome shotgun (WGS) entry which is preliminary data.</text>
</comment>
<evidence type="ECO:0000313" key="4">
    <source>
        <dbReference type="EMBL" id="GES84509.1"/>
    </source>
</evidence>
<protein>
    <recommendedName>
        <fullName evidence="6">TPR-like protein</fullName>
    </recommendedName>
</protein>
<dbReference type="PANTHER" id="PTHR44943:SF4">
    <property type="entry name" value="TPR REPEAT-CONTAINING PROTEIN MJ0798"/>
    <property type="match status" value="1"/>
</dbReference>
<evidence type="ECO:0000313" key="5">
    <source>
        <dbReference type="Proteomes" id="UP000615446"/>
    </source>
</evidence>
<keyword evidence="2 3" id="KW-0802">TPR repeat</keyword>
<dbReference type="InterPro" id="IPR019734">
    <property type="entry name" value="TPR_rpt"/>
</dbReference>
<dbReference type="OrthoDB" id="1926212at2759"/>
<dbReference type="Proteomes" id="UP000615446">
    <property type="component" value="Unassembled WGS sequence"/>
</dbReference>
<dbReference type="SUPFAM" id="SSF48452">
    <property type="entry name" value="TPR-like"/>
    <property type="match status" value="1"/>
</dbReference>
<evidence type="ECO:0000256" key="1">
    <source>
        <dbReference type="ARBA" id="ARBA00022737"/>
    </source>
</evidence>
<dbReference type="PANTHER" id="PTHR44943">
    <property type="entry name" value="CELLULOSE SYNTHASE OPERON PROTEIN C"/>
    <property type="match status" value="1"/>
</dbReference>
<dbReference type="Gene3D" id="3.30.40.10">
    <property type="entry name" value="Zinc/RING finger domain, C3HC4 (zinc finger)"/>
    <property type="match status" value="1"/>
</dbReference>
<feature type="repeat" description="TPR" evidence="3">
    <location>
        <begin position="765"/>
        <end position="798"/>
    </location>
</feature>
<reference evidence="4" key="1">
    <citation type="submission" date="2019-10" db="EMBL/GenBank/DDBJ databases">
        <title>Conservation and host-specific expression of non-tandemly repeated heterogenous ribosome RNA gene in arbuscular mycorrhizal fungi.</title>
        <authorList>
            <person name="Maeda T."/>
            <person name="Kobayashi Y."/>
            <person name="Nakagawa T."/>
            <person name="Ezawa T."/>
            <person name="Yamaguchi K."/>
            <person name="Bino T."/>
            <person name="Nishimoto Y."/>
            <person name="Shigenobu S."/>
            <person name="Kawaguchi M."/>
        </authorList>
    </citation>
    <scope>NUCLEOTIDE SEQUENCE</scope>
    <source>
        <strain evidence="4">HR1</strain>
    </source>
</reference>
<sequence length="1171" mass="137011">MEANSNQSGSSLLNTNLSDSVTFITSILENTSINFILSKLEKDGFNTPDEKAWELISSKDLTQIKNLFALKLLFENQDNQFSNGILRNVLSTLTDLTNFDYYGNDSVVRLELHLRTLVVVLEKILFAPVLLKKELRDKAYNSLAKFAMIHKTTTRVMQNGRNISYDRNQSNRLQCNVNKNVLIKRNYNIDFLLIHLRDTLHSLPDNETLFQEIMGRARDFLIPVFSIASQVKSGVKPDSVGSLLPVLIQLRKGLSFKYPIASYYVDWREMLIIRQNLFNLSGNISKKFQEMVLVEYLWSYLEKIWIDVADKSILDTQSKFDKILTSLSETSRNVVTSLNDLAGNEPLVLPHTLWFGILDLAQNLIQNSTRTSIHGLCYYLAIESLNRAPSKFIQFKAIEILVYLHKINNQILSIIDHDFDQYIQKLSESNSTADYAEEFKILLEFVRSKCSDDFNLLYGDIGKGKGKEKGKEKGKWNGNEYSTNEQISKSGNIILEIIANEMTCPISLEPTDKICILKCQHILSVDSLKKLKKKICSECREKIEDNDVKCLSQSFIYKYLYSQFIKAGYILPSIEIGSSTNKQDDSDTVGNSKKQHQTYQNAVKELEEKNYKNAENWCKEFLKTFPQSYSIKCILAYTYRCLNNYEQAYLYLNEAIKLKAKKPIAWCIRGEIHFRQGNYNNVINDLSSAVIYKAKIKSSYIMLGISYYRNNDFENSLKNFEIALQNNSNNYLCLKYYAYIYEKQEKYMDTLKMLDKLLIINEKDSLILCYYGEILSKIERYEDAITYFTKANDIDPENIHNLNKRAVAYYILQEYDKALLSLEKVIQLEFSNRLAHYCKGLIYYSLNDISNSMISFERCIEIDPNNDLANLQLRYLTLKYLMNGNTITEADEIFNIDNNNKSLLFMRCKMYIELEDYYKAYSDLTDLFEPNNDISFVYPLKKYSKFWTYSCEFYRFIRSLTLLDDTNKFNVYMFKKYNVYFISNLYNLNENYQFQKGNSNSSSEKVLSLDYPFCLFRIHFGDMSYGQNPINVVWKINVKKINSRDAFIKFKIESNYEKEQECILKYEDILKLEGLGWIEYTTFNSIYVHVLSYTKFLIEIKDNSIDMQVDYVRFTEATKENNHQIRIHFPEMYHLLPFQTNNNTPEVFEDKYFSRRESENLLELNDIISNL</sequence>
<dbReference type="EMBL" id="BLAL01000080">
    <property type="protein sequence ID" value="GES84509.1"/>
    <property type="molecule type" value="Genomic_DNA"/>
</dbReference>
<dbReference type="InterPro" id="IPR051685">
    <property type="entry name" value="Ycf3/AcsC/BcsC/TPR_MFPF"/>
</dbReference>
<dbReference type="Gene3D" id="1.25.40.10">
    <property type="entry name" value="Tetratricopeptide repeat domain"/>
    <property type="match status" value="2"/>
</dbReference>
<organism evidence="4 5">
    <name type="scientific">Rhizophagus clarus</name>
    <dbReference type="NCBI Taxonomy" id="94130"/>
    <lineage>
        <taxon>Eukaryota</taxon>
        <taxon>Fungi</taxon>
        <taxon>Fungi incertae sedis</taxon>
        <taxon>Mucoromycota</taxon>
        <taxon>Glomeromycotina</taxon>
        <taxon>Glomeromycetes</taxon>
        <taxon>Glomerales</taxon>
        <taxon>Glomeraceae</taxon>
        <taxon>Rhizophagus</taxon>
    </lineage>
</organism>
<name>A0A8H3LFJ7_9GLOM</name>
<feature type="repeat" description="TPR" evidence="3">
    <location>
        <begin position="833"/>
        <end position="866"/>
    </location>
</feature>
<feature type="repeat" description="TPR" evidence="3">
    <location>
        <begin position="697"/>
        <end position="730"/>
    </location>
</feature>
<gene>
    <name evidence="4" type="ORF">RCL2_001162200</name>
</gene>
<dbReference type="InterPro" id="IPR011990">
    <property type="entry name" value="TPR-like_helical_dom_sf"/>
</dbReference>
<evidence type="ECO:0008006" key="6">
    <source>
        <dbReference type="Google" id="ProtNLM"/>
    </source>
</evidence>
<accession>A0A8H3LFJ7</accession>